<accession>A0A1S7LIP1</accession>
<protein>
    <submittedName>
        <fullName evidence="1">Putative HAD-superfamily hydrolase, subfamily IA</fullName>
    </submittedName>
</protein>
<dbReference type="AlphaFoldDB" id="A0A1S7LIP1"/>
<gene>
    <name evidence="1" type="ORF">MAGMO_1477</name>
</gene>
<reference evidence="1" key="1">
    <citation type="submission" date="2015-04" db="EMBL/GenBank/DDBJ databases">
        <authorList>
            <person name="Syromyatnikov M.Y."/>
            <person name="Popov V.N."/>
        </authorList>
    </citation>
    <scope>NUCLEOTIDE SEQUENCE</scope>
    <source>
        <strain evidence="1">MO-1</strain>
    </source>
</reference>
<dbReference type="EMBL" id="LO017727">
    <property type="protein sequence ID" value="CRH05666.1"/>
    <property type="molecule type" value="Genomic_DNA"/>
</dbReference>
<dbReference type="GO" id="GO:0005829">
    <property type="term" value="C:cytosol"/>
    <property type="evidence" value="ECO:0007669"/>
    <property type="project" value="TreeGrafter"/>
</dbReference>
<dbReference type="PANTHER" id="PTHR43434">
    <property type="entry name" value="PHOSPHOGLYCOLATE PHOSPHATASE"/>
    <property type="match status" value="1"/>
</dbReference>
<dbReference type="SFLD" id="SFLDG01129">
    <property type="entry name" value="C1.5:_HAD__Beta-PGM__Phosphata"/>
    <property type="match status" value="1"/>
</dbReference>
<sequence>MTSRYELVIFDCDGTLVDSLDGIARVLNIALEDAGLPAGLSHWQVGSIVGLSLDEAALALLPDQSKETRDKVVNSYRAHYKMLADEKQLDSPLFPGVRETLEQLKKDGVTVAMATGKSMRGVERVIREHHLEGIFDAIKTADCAPSKPNPGMINQILRETSMPPEMALMVGDTEFDIFMGRAAGIHTCAVPFGCHPRDRLEKSRPTHWAETIPDVLKLSPDAI</sequence>
<organism evidence="1">
    <name type="scientific">Magnetococcus massalia (strain MO-1)</name>
    <dbReference type="NCBI Taxonomy" id="451514"/>
    <lineage>
        <taxon>Bacteria</taxon>
        <taxon>Pseudomonadati</taxon>
        <taxon>Pseudomonadota</taxon>
        <taxon>Magnetococcia</taxon>
        <taxon>Magnetococcales</taxon>
        <taxon>Magnetococcaceae</taxon>
        <taxon>Magnetococcus</taxon>
    </lineage>
</organism>
<dbReference type="InterPro" id="IPR006439">
    <property type="entry name" value="HAD-SF_hydro_IA"/>
</dbReference>
<keyword evidence="1" id="KW-0378">Hydrolase</keyword>
<dbReference type="GO" id="GO:0006281">
    <property type="term" value="P:DNA repair"/>
    <property type="evidence" value="ECO:0007669"/>
    <property type="project" value="TreeGrafter"/>
</dbReference>
<dbReference type="Gene3D" id="3.40.50.1000">
    <property type="entry name" value="HAD superfamily/HAD-like"/>
    <property type="match status" value="1"/>
</dbReference>
<name>A0A1S7LIP1_MAGMO</name>
<dbReference type="InterPro" id="IPR036412">
    <property type="entry name" value="HAD-like_sf"/>
</dbReference>
<dbReference type="InterPro" id="IPR023198">
    <property type="entry name" value="PGP-like_dom2"/>
</dbReference>
<dbReference type="SFLD" id="SFLDS00003">
    <property type="entry name" value="Haloacid_Dehalogenase"/>
    <property type="match status" value="1"/>
</dbReference>
<dbReference type="NCBIfam" id="TIGR01509">
    <property type="entry name" value="HAD-SF-IA-v3"/>
    <property type="match status" value="1"/>
</dbReference>
<evidence type="ECO:0000313" key="1">
    <source>
        <dbReference type="EMBL" id="CRH05666.1"/>
    </source>
</evidence>
<proteinExistence type="predicted"/>
<dbReference type="PANTHER" id="PTHR43434:SF24">
    <property type="entry name" value="HYDROLASE-RELATED"/>
    <property type="match status" value="1"/>
</dbReference>
<dbReference type="Gene3D" id="1.10.150.240">
    <property type="entry name" value="Putative phosphatase, domain 2"/>
    <property type="match status" value="1"/>
</dbReference>
<dbReference type="SUPFAM" id="SSF56784">
    <property type="entry name" value="HAD-like"/>
    <property type="match status" value="1"/>
</dbReference>
<dbReference type="InterPro" id="IPR050155">
    <property type="entry name" value="HAD-like_hydrolase_sf"/>
</dbReference>
<dbReference type="InterPro" id="IPR023214">
    <property type="entry name" value="HAD_sf"/>
</dbReference>
<dbReference type="Pfam" id="PF13419">
    <property type="entry name" value="HAD_2"/>
    <property type="match status" value="1"/>
</dbReference>
<dbReference type="InterPro" id="IPR041492">
    <property type="entry name" value="HAD_2"/>
</dbReference>
<dbReference type="GO" id="GO:0008967">
    <property type="term" value="F:phosphoglycolate phosphatase activity"/>
    <property type="evidence" value="ECO:0007669"/>
    <property type="project" value="TreeGrafter"/>
</dbReference>
<dbReference type="SFLD" id="SFLDG01135">
    <property type="entry name" value="C1.5.6:_HAD__Beta-PGM__Phospha"/>
    <property type="match status" value="1"/>
</dbReference>
<dbReference type="NCBIfam" id="TIGR01549">
    <property type="entry name" value="HAD-SF-IA-v1"/>
    <property type="match status" value="1"/>
</dbReference>